<dbReference type="OrthoDB" id="1668230at2759"/>
<sequence length="556" mass="62273">MDSFTAAAAKTVDGVVGEIMRMHKSLPPRPDIEEVEAATTLIRNIEREDQVKLEAIFKQTKGKAVPEELFFLYQEMQKSLVHFQSREQKREAVKLLDLENAHNVFDEMIQRVSQCISPNSDSGQSSSLVKNKDLSVSQSGFVKPRGLDSSVASSSFYNLEKKEPVKNELFTRDDSYVMKSKAATATFHVDGFDSTLKISNYSAQDAEKYSLIKLASLIEVSAKKGTKEILLQNKLSDQVEWLPDSIGKLSGLVTLDLSENRIVDLPVTIGGLSTLSKLDLHSNRIVQLPEAIGDLLNLVYLDLRGNYLAKLPQSVGRLVRLEELDVSSNKLSLLPDTVGCLVSLKKLNVETNDLDELPHTIGQCCSLEELRLDYNRLRALPEAVGKIESLQVLTVRYNNIRQLPTTMSSLVRLRELDVSFNELEAVPESLCFATSLVKLIISNNFADLRSLPRSIGNLEMLEVLDISNNQIRILPESFRLLTKLRVLHCDQNPLEMPPRQIAEKGAQAVVQYIADLVANKDVKVQPTKQKKSWAQQICFFSRSNKRKRGGADYVKT</sequence>
<dbReference type="PANTHER" id="PTHR48051:SF54">
    <property type="entry name" value="LEUCINE-RICH REPEAT-CONTAINING PROTEIN"/>
    <property type="match status" value="1"/>
</dbReference>
<dbReference type="GO" id="GO:0035556">
    <property type="term" value="P:intracellular signal transduction"/>
    <property type="evidence" value="ECO:0000318"/>
    <property type="project" value="GO_Central"/>
</dbReference>
<evidence type="ECO:0000256" key="3">
    <source>
        <dbReference type="ARBA" id="ARBA00023786"/>
    </source>
</evidence>
<dbReference type="AlphaFoldDB" id="A0A9R0IS86"/>
<gene>
    <name evidence="7" type="primary">LOC110794025</name>
</gene>
<evidence type="ECO:0000259" key="5">
    <source>
        <dbReference type="Pfam" id="PF23598"/>
    </source>
</evidence>
<dbReference type="InterPro" id="IPR055414">
    <property type="entry name" value="LRR_R13L4/SHOC2-like"/>
</dbReference>
<dbReference type="FunFam" id="3.80.10.10:FF:000405">
    <property type="entry name" value="Plant intracellular Ras-group-related LRR protein 4"/>
    <property type="match status" value="1"/>
</dbReference>
<keyword evidence="1" id="KW-0433">Leucine-rich repeat</keyword>
<dbReference type="InterPro" id="IPR032675">
    <property type="entry name" value="LRR_dom_sf"/>
</dbReference>
<dbReference type="KEGG" id="soe:110794025"/>
<dbReference type="Pfam" id="PF13855">
    <property type="entry name" value="LRR_8"/>
    <property type="match status" value="1"/>
</dbReference>
<dbReference type="Proteomes" id="UP000813463">
    <property type="component" value="Chromosome 3"/>
</dbReference>
<reference evidence="7" key="2">
    <citation type="submission" date="2025-08" db="UniProtKB">
        <authorList>
            <consortium name="RefSeq"/>
        </authorList>
    </citation>
    <scope>IDENTIFICATION</scope>
    <source>
        <tissue evidence="7">Leaf</tissue>
    </source>
</reference>
<reference evidence="6" key="1">
    <citation type="journal article" date="2021" name="Nat. Commun.">
        <title>Genomic analyses provide insights into spinach domestication and the genetic basis of agronomic traits.</title>
        <authorList>
            <person name="Cai X."/>
            <person name="Sun X."/>
            <person name="Xu C."/>
            <person name="Sun H."/>
            <person name="Wang X."/>
            <person name="Ge C."/>
            <person name="Zhang Z."/>
            <person name="Wang Q."/>
            <person name="Fei Z."/>
            <person name="Jiao C."/>
            <person name="Wang Q."/>
        </authorList>
    </citation>
    <scope>NUCLEOTIDE SEQUENCE [LARGE SCALE GENOMIC DNA]</scope>
    <source>
        <strain evidence="6">cv. Varoflay</strain>
    </source>
</reference>
<dbReference type="InterPro" id="IPR050216">
    <property type="entry name" value="LRR_domain-containing"/>
</dbReference>
<comment type="similarity">
    <text evidence="3">Belongs to the SHOC2 family.</text>
</comment>
<proteinExistence type="inferred from homology"/>
<evidence type="ECO:0000256" key="1">
    <source>
        <dbReference type="ARBA" id="ARBA00022614"/>
    </source>
</evidence>
<organism evidence="6 7">
    <name type="scientific">Spinacia oleracea</name>
    <name type="common">Spinach</name>
    <dbReference type="NCBI Taxonomy" id="3562"/>
    <lineage>
        <taxon>Eukaryota</taxon>
        <taxon>Viridiplantae</taxon>
        <taxon>Streptophyta</taxon>
        <taxon>Embryophyta</taxon>
        <taxon>Tracheophyta</taxon>
        <taxon>Spermatophyta</taxon>
        <taxon>Magnoliopsida</taxon>
        <taxon>eudicotyledons</taxon>
        <taxon>Gunneridae</taxon>
        <taxon>Pentapetalae</taxon>
        <taxon>Caryophyllales</taxon>
        <taxon>Chenopodiaceae</taxon>
        <taxon>Chenopodioideae</taxon>
        <taxon>Anserineae</taxon>
        <taxon>Spinacia</taxon>
    </lineage>
</organism>
<evidence type="ECO:0000313" key="7">
    <source>
        <dbReference type="RefSeq" id="XP_021854654.1"/>
    </source>
</evidence>
<evidence type="ECO:0000313" key="6">
    <source>
        <dbReference type="Proteomes" id="UP000813463"/>
    </source>
</evidence>
<dbReference type="SMART" id="SM00369">
    <property type="entry name" value="LRR_TYP"/>
    <property type="match status" value="10"/>
</dbReference>
<dbReference type="RefSeq" id="XP_021854654.1">
    <property type="nucleotide sequence ID" value="XM_021998962.2"/>
</dbReference>
<dbReference type="SMART" id="SM00364">
    <property type="entry name" value="LRR_BAC"/>
    <property type="match status" value="10"/>
</dbReference>
<dbReference type="InterPro" id="IPR003591">
    <property type="entry name" value="Leu-rich_rpt_typical-subtyp"/>
</dbReference>
<name>A0A9R0IS86_SPIOL</name>
<evidence type="ECO:0000256" key="2">
    <source>
        <dbReference type="ARBA" id="ARBA00022737"/>
    </source>
</evidence>
<protein>
    <submittedName>
        <fullName evidence="7">Plant intracellular Ras-group-related LRR protein 4</fullName>
    </submittedName>
</protein>
<evidence type="ECO:0000256" key="4">
    <source>
        <dbReference type="ARBA" id="ARBA00037519"/>
    </source>
</evidence>
<dbReference type="GeneID" id="110794025"/>
<dbReference type="PANTHER" id="PTHR48051">
    <property type="match status" value="1"/>
</dbReference>
<accession>A0A9R0IS86</accession>
<dbReference type="PROSITE" id="PS51450">
    <property type="entry name" value="LRR"/>
    <property type="match status" value="1"/>
</dbReference>
<dbReference type="GO" id="GO:0005737">
    <property type="term" value="C:cytoplasm"/>
    <property type="evidence" value="ECO:0007669"/>
    <property type="project" value="TreeGrafter"/>
</dbReference>
<dbReference type="SUPFAM" id="SSF52058">
    <property type="entry name" value="L domain-like"/>
    <property type="match status" value="1"/>
</dbReference>
<keyword evidence="6" id="KW-1185">Reference proteome</keyword>
<dbReference type="Pfam" id="PF23598">
    <property type="entry name" value="LRR_14"/>
    <property type="match status" value="1"/>
</dbReference>
<keyword evidence="2" id="KW-0677">Repeat</keyword>
<feature type="domain" description="Disease resistance R13L4/SHOC-2-like LRR" evidence="5">
    <location>
        <begin position="291"/>
        <end position="372"/>
    </location>
</feature>
<dbReference type="Gene3D" id="3.80.10.10">
    <property type="entry name" value="Ribonuclease Inhibitor"/>
    <property type="match status" value="1"/>
</dbReference>
<dbReference type="InterPro" id="IPR001611">
    <property type="entry name" value="Leu-rich_rpt"/>
</dbReference>
<comment type="function">
    <text evidence="4">Leucine-rich repeat protein that likely mediates protein interactions, possibly in the context of signal transduction.</text>
</comment>